<reference evidence="2 3" key="1">
    <citation type="submission" date="2020-01" db="EMBL/GenBank/DDBJ databases">
        <title>Identification and distribution of gene clusters putatively required for synthesis of sphingolipid metabolism inhibitors in phylogenetically diverse species of the filamentous fungus Fusarium.</title>
        <authorList>
            <person name="Kim H.-S."/>
            <person name="Busman M."/>
            <person name="Brown D.W."/>
            <person name="Divon H."/>
            <person name="Uhlig S."/>
            <person name="Proctor R.H."/>
        </authorList>
    </citation>
    <scope>NUCLEOTIDE SEQUENCE [LARGE SCALE GENOMIC DNA]</scope>
    <source>
        <strain evidence="2 3">NRRL 20459</strain>
    </source>
</reference>
<evidence type="ECO:0000256" key="1">
    <source>
        <dbReference type="SAM" id="MobiDB-lite"/>
    </source>
</evidence>
<keyword evidence="3" id="KW-1185">Reference proteome</keyword>
<sequence>MEPPQPAAAVSQASSHFQLEPIPASVLAEKEACRRDAAAKLGACMTGCAVLDEHVLLGGFERGTVVGISAEDEEMAVQLGLQTLAYSLCHGTVTTGLVVTPKPASVMLAGLRDAVKAELKTRGAQDGRAKPRLRECLEKVMLSCVFDLDGLWEVLADLDRPGGSEAVDQQDEEPPEQEEKAGQEGERATIEVEEIQDSQDDDDDALSPIQSHSSQEQPQPQPHQESRPKQHRPGIILVTHFSSLLTSLFSHREKSAAHSALHLLSSHLRHLSRNLSSSPLIMLLNSTSSPALSGPTTTASSSAPTAASPAKQAPLDPTLRSIFNPPLPPGYGPYSIRRTKPSFGLVFSQLLDLHLLCTHIPRTKSDAEAVVQRLVEDVRMAWVVEVLLDDVGVWEGTRGVRMEREQKWTAVGVEGGRIKGAFEGVETGEDERFASTGEVRVVRGFGGPRV</sequence>
<protein>
    <submittedName>
        <fullName evidence="2">Uncharacterized protein</fullName>
    </submittedName>
</protein>
<dbReference type="EMBL" id="JAADYS010001621">
    <property type="protein sequence ID" value="KAF4461951.1"/>
    <property type="molecule type" value="Genomic_DNA"/>
</dbReference>
<evidence type="ECO:0000313" key="2">
    <source>
        <dbReference type="EMBL" id="KAF4461951.1"/>
    </source>
</evidence>
<organism evidence="2 3">
    <name type="scientific">Fusarium albosuccineum</name>
    <dbReference type="NCBI Taxonomy" id="1237068"/>
    <lineage>
        <taxon>Eukaryota</taxon>
        <taxon>Fungi</taxon>
        <taxon>Dikarya</taxon>
        <taxon>Ascomycota</taxon>
        <taxon>Pezizomycotina</taxon>
        <taxon>Sordariomycetes</taxon>
        <taxon>Hypocreomycetidae</taxon>
        <taxon>Hypocreales</taxon>
        <taxon>Nectriaceae</taxon>
        <taxon>Fusarium</taxon>
        <taxon>Fusarium decemcellulare species complex</taxon>
    </lineage>
</organism>
<feature type="compositionally biased region" description="Basic and acidic residues" evidence="1">
    <location>
        <begin position="177"/>
        <end position="190"/>
    </location>
</feature>
<proteinExistence type="predicted"/>
<feature type="compositionally biased region" description="Low complexity" evidence="1">
    <location>
        <begin position="290"/>
        <end position="314"/>
    </location>
</feature>
<dbReference type="InterPro" id="IPR027417">
    <property type="entry name" value="P-loop_NTPase"/>
</dbReference>
<evidence type="ECO:0000313" key="3">
    <source>
        <dbReference type="Proteomes" id="UP000554235"/>
    </source>
</evidence>
<feature type="compositionally biased region" description="Acidic residues" evidence="1">
    <location>
        <begin position="191"/>
        <end position="205"/>
    </location>
</feature>
<comment type="caution">
    <text evidence="2">The sequence shown here is derived from an EMBL/GenBank/DDBJ whole genome shotgun (WGS) entry which is preliminary data.</text>
</comment>
<accession>A0A8H4L4K6</accession>
<feature type="region of interest" description="Disordered" evidence="1">
    <location>
        <begin position="290"/>
        <end position="319"/>
    </location>
</feature>
<gene>
    <name evidence="2" type="ORF">FALBO_11248</name>
</gene>
<dbReference type="Proteomes" id="UP000554235">
    <property type="component" value="Unassembled WGS sequence"/>
</dbReference>
<dbReference type="AlphaFoldDB" id="A0A8H4L4K6"/>
<feature type="compositionally biased region" description="Low complexity" evidence="1">
    <location>
        <begin position="206"/>
        <end position="218"/>
    </location>
</feature>
<feature type="region of interest" description="Disordered" evidence="1">
    <location>
        <begin position="162"/>
        <end position="230"/>
    </location>
</feature>
<name>A0A8H4L4K6_9HYPO</name>
<dbReference type="Gene3D" id="3.40.50.300">
    <property type="entry name" value="P-loop containing nucleotide triphosphate hydrolases"/>
    <property type="match status" value="1"/>
</dbReference>
<dbReference type="OrthoDB" id="336321at2759"/>